<reference evidence="1 2" key="1">
    <citation type="submission" date="2014-06" db="EMBL/GenBank/DDBJ databases">
        <authorList>
            <person name="Ngugi D.K."/>
            <person name="Blom J."/>
            <person name="Alam I."/>
            <person name="Rashid M."/>
            <person name="Ba Alawi W."/>
            <person name="Zhang G."/>
            <person name="Hikmawan T."/>
            <person name="Guan Y."/>
            <person name="Antunes A."/>
            <person name="Siam R."/>
            <person name="ElDorry H."/>
            <person name="Bajic V."/>
            <person name="Stingl U."/>
        </authorList>
    </citation>
    <scope>NUCLEOTIDE SEQUENCE [LARGE SCALE GENOMIC DNA]</scope>
    <source>
        <strain evidence="1">SCGC AAA799-N04</strain>
    </source>
</reference>
<name>A0A081RQ67_9ARCH</name>
<dbReference type="AlphaFoldDB" id="A0A081RQ67"/>
<dbReference type="EMBL" id="JOKN01000001">
    <property type="protein sequence ID" value="KEQ57340.1"/>
    <property type="molecule type" value="Genomic_DNA"/>
</dbReference>
<organism evidence="1 2">
    <name type="scientific">Marine Group I thaumarchaeote SCGC AAA799-N04</name>
    <dbReference type="NCBI Taxonomy" id="1502293"/>
    <lineage>
        <taxon>Archaea</taxon>
        <taxon>Nitrososphaerota</taxon>
        <taxon>Marine Group I</taxon>
    </lineage>
</organism>
<sequence>MMTYCIGKCKEYKALKPSQIGRYAAGQKRCNYCEVFVEYDGLTCPCCNRQLRCLPRSRKGKEKYLSQIVVKKQLLN</sequence>
<evidence type="ECO:0000313" key="2">
    <source>
        <dbReference type="Proteomes" id="UP000028059"/>
    </source>
</evidence>
<proteinExistence type="predicted"/>
<gene>
    <name evidence="1" type="ORF">AAA799N04_00017</name>
</gene>
<comment type="caution">
    <text evidence="1">The sequence shown here is derived from an EMBL/GenBank/DDBJ whole genome shotgun (WGS) entry which is preliminary data.</text>
</comment>
<evidence type="ECO:0000313" key="1">
    <source>
        <dbReference type="EMBL" id="KEQ57340.1"/>
    </source>
</evidence>
<dbReference type="Proteomes" id="UP000028059">
    <property type="component" value="Unassembled WGS sequence"/>
</dbReference>
<protein>
    <submittedName>
        <fullName evidence="1">Uncharacterized protein</fullName>
    </submittedName>
</protein>
<dbReference type="PATRIC" id="fig|1502293.3.peg.17"/>
<keyword evidence="2" id="KW-1185">Reference proteome</keyword>
<accession>A0A081RQ67</accession>